<dbReference type="Pfam" id="PF04978">
    <property type="entry name" value="MST"/>
    <property type="match status" value="1"/>
</dbReference>
<comment type="caution">
    <text evidence="1">The sequence shown here is derived from an EMBL/GenBank/DDBJ whole genome shotgun (WGS) entry which is preliminary data.</text>
</comment>
<reference evidence="1 2" key="1">
    <citation type="submission" date="2020-07" db="EMBL/GenBank/DDBJ databases">
        <title>Sequencing the genomes of 1000 actinobacteria strains.</title>
        <authorList>
            <person name="Klenk H.-P."/>
        </authorList>
    </citation>
    <scope>NUCLEOTIDE SEQUENCE [LARGE SCALE GENOMIC DNA]</scope>
    <source>
        <strain evidence="1 2">DSM 29531</strain>
    </source>
</reference>
<proteinExistence type="predicted"/>
<dbReference type="Gene3D" id="1.20.120.450">
    <property type="entry name" value="dinb family like domain"/>
    <property type="match status" value="1"/>
</dbReference>
<accession>A0A853DET6</accession>
<dbReference type="EMBL" id="JACCFW010000001">
    <property type="protein sequence ID" value="NYJ75338.1"/>
    <property type="molecule type" value="Genomic_DNA"/>
</dbReference>
<dbReference type="AlphaFoldDB" id="A0A853DET6"/>
<dbReference type="InterPro" id="IPR034660">
    <property type="entry name" value="DinB/YfiT-like"/>
</dbReference>
<dbReference type="SUPFAM" id="SSF109854">
    <property type="entry name" value="DinB/YfiT-like putative metalloenzymes"/>
    <property type="match status" value="1"/>
</dbReference>
<evidence type="ECO:0008006" key="3">
    <source>
        <dbReference type="Google" id="ProtNLM"/>
    </source>
</evidence>
<dbReference type="Proteomes" id="UP000571817">
    <property type="component" value="Unassembled WGS sequence"/>
</dbReference>
<evidence type="ECO:0000313" key="2">
    <source>
        <dbReference type="Proteomes" id="UP000571817"/>
    </source>
</evidence>
<organism evidence="1 2">
    <name type="scientific">Allobranchiibius huperziae</name>
    <dbReference type="NCBI Taxonomy" id="1874116"/>
    <lineage>
        <taxon>Bacteria</taxon>
        <taxon>Bacillati</taxon>
        <taxon>Actinomycetota</taxon>
        <taxon>Actinomycetes</taxon>
        <taxon>Micrococcales</taxon>
        <taxon>Dermacoccaceae</taxon>
        <taxon>Allobranchiibius</taxon>
    </lineage>
</organism>
<dbReference type="RefSeq" id="WP_179481918.1">
    <property type="nucleotide sequence ID" value="NZ_JACCFW010000001.1"/>
</dbReference>
<gene>
    <name evidence="1" type="ORF">HNR15_002301</name>
</gene>
<protein>
    <recommendedName>
        <fullName evidence="3">DUF664 domain-containing protein</fullName>
    </recommendedName>
</protein>
<dbReference type="InterPro" id="IPR007061">
    <property type="entry name" value="MST-like"/>
</dbReference>
<name>A0A853DET6_9MICO</name>
<sequence>MTETTLAEGDLLAAVLVHVDRALDGMLATVRRLGDERVNAPTGLPAGNTAFQLVRHCCGVLEFWGGRVLADRPIERDRAAEFESAGTVAELVELVGVHRDRFRADLADFDGPAHPVGPLRERDLDRDELRTQAGILLHVYEELAQHRGHLDLTADLVTAGGLS</sequence>
<evidence type="ECO:0000313" key="1">
    <source>
        <dbReference type="EMBL" id="NYJ75338.1"/>
    </source>
</evidence>
<keyword evidence="2" id="KW-1185">Reference proteome</keyword>